<dbReference type="InterPro" id="IPR052029">
    <property type="entry name" value="PpiD_chaperone"/>
</dbReference>
<keyword evidence="4 12" id="KW-0812">Transmembrane</keyword>
<evidence type="ECO:0000256" key="3">
    <source>
        <dbReference type="ARBA" id="ARBA00022519"/>
    </source>
</evidence>
<dbReference type="PROSITE" id="PS01096">
    <property type="entry name" value="PPIC_PPIASE_1"/>
    <property type="match status" value="1"/>
</dbReference>
<dbReference type="PANTHER" id="PTHR47529">
    <property type="entry name" value="PEPTIDYL-PROLYL CIS-TRANS ISOMERASE D"/>
    <property type="match status" value="1"/>
</dbReference>
<comment type="caution">
    <text evidence="14">The sequence shown here is derived from an EMBL/GenBank/DDBJ whole genome shotgun (WGS) entry which is preliminary data.</text>
</comment>
<dbReference type="InterPro" id="IPR027304">
    <property type="entry name" value="Trigger_fact/SurA_dom_sf"/>
</dbReference>
<organism evidence="14 15">
    <name type="scientific">Spirosoma soli</name>
    <dbReference type="NCBI Taxonomy" id="1770529"/>
    <lineage>
        <taxon>Bacteria</taxon>
        <taxon>Pseudomonadati</taxon>
        <taxon>Bacteroidota</taxon>
        <taxon>Cytophagia</taxon>
        <taxon>Cytophagales</taxon>
        <taxon>Cytophagaceae</taxon>
        <taxon>Spirosoma</taxon>
    </lineage>
</organism>
<evidence type="ECO:0000313" key="14">
    <source>
        <dbReference type="EMBL" id="MFD2572563.1"/>
    </source>
</evidence>
<feature type="transmembrane region" description="Helical" evidence="12">
    <location>
        <begin position="12"/>
        <end position="33"/>
    </location>
</feature>
<protein>
    <recommendedName>
        <fullName evidence="9">Periplasmic chaperone PpiD</fullName>
    </recommendedName>
    <alternativeName>
        <fullName evidence="10">Periplasmic folding chaperone</fullName>
    </alternativeName>
</protein>
<accession>A0ABW5M8N1</accession>
<dbReference type="InterPro" id="IPR000297">
    <property type="entry name" value="PPIase_PpiC"/>
</dbReference>
<evidence type="ECO:0000256" key="8">
    <source>
        <dbReference type="ARBA" id="ARBA00038408"/>
    </source>
</evidence>
<comment type="subcellular location">
    <subcellularLocation>
        <location evidence="1">Cell inner membrane</location>
        <topology evidence="1">Single-pass type II membrane protein</topology>
        <orientation evidence="1">Periplasmic side</orientation>
    </subcellularLocation>
</comment>
<evidence type="ECO:0000256" key="1">
    <source>
        <dbReference type="ARBA" id="ARBA00004382"/>
    </source>
</evidence>
<dbReference type="PANTHER" id="PTHR47529:SF1">
    <property type="entry name" value="PERIPLASMIC CHAPERONE PPID"/>
    <property type="match status" value="1"/>
</dbReference>
<dbReference type="SUPFAM" id="SSF109998">
    <property type="entry name" value="Triger factor/SurA peptide-binding domain-like"/>
    <property type="match status" value="1"/>
</dbReference>
<keyword evidence="15" id="KW-1185">Reference proteome</keyword>
<dbReference type="PROSITE" id="PS50198">
    <property type="entry name" value="PPIC_PPIASE_2"/>
    <property type="match status" value="1"/>
</dbReference>
<dbReference type="RefSeq" id="WP_381525091.1">
    <property type="nucleotide sequence ID" value="NZ_JBHULN010000011.1"/>
</dbReference>
<evidence type="ECO:0000256" key="2">
    <source>
        <dbReference type="ARBA" id="ARBA00022475"/>
    </source>
</evidence>
<evidence type="ECO:0000256" key="7">
    <source>
        <dbReference type="ARBA" id="ARBA00023186"/>
    </source>
</evidence>
<dbReference type="Gene3D" id="3.10.50.40">
    <property type="match status" value="1"/>
</dbReference>
<evidence type="ECO:0000256" key="6">
    <source>
        <dbReference type="ARBA" id="ARBA00023136"/>
    </source>
</evidence>
<dbReference type="Pfam" id="PF13616">
    <property type="entry name" value="Rotamase_3"/>
    <property type="match status" value="1"/>
</dbReference>
<gene>
    <name evidence="14" type="ORF">ACFSUS_18130</name>
</gene>
<keyword evidence="6 12" id="KW-0472">Membrane</keyword>
<evidence type="ECO:0000313" key="15">
    <source>
        <dbReference type="Proteomes" id="UP001597469"/>
    </source>
</evidence>
<comment type="similarity">
    <text evidence="8">Belongs to the PpiD chaperone family.</text>
</comment>
<keyword evidence="11" id="KW-0697">Rotamase</keyword>
<evidence type="ECO:0000256" key="12">
    <source>
        <dbReference type="SAM" id="Phobius"/>
    </source>
</evidence>
<proteinExistence type="inferred from homology"/>
<keyword evidence="7" id="KW-0143">Chaperone</keyword>
<keyword evidence="2" id="KW-1003">Cell membrane</keyword>
<keyword evidence="11" id="KW-0413">Isomerase</keyword>
<sequence>MSVINKIRERSGLAVGIIAVSLILFIVGGDLLGGRSLLFGGNQQEVGEIAGQSIDYQEFNAKVDELRAQFEQQTGRAPADQDLAQIREQAWNQLLFEIAYQKEFDKLGLKVSPEELVDMVQGNNISPQVRQAFTNPQTGVFDKSSIINYLKGLKNLPPQQQQAWASFEKNLSSDRLRNKYEGLMRLSVFATTAEAQKEYQAQNSKANVKFLFVPYYTINDTTVKVTDSQLQEYLDKHKDEYPGTDSRSIQYVTFSVAPSKEDSATLYNEIKSLARGLGAATNDSTFAQQNSDVRVPLYLTAGEMPEQLRASIPTFSPGGIYGPFREGNTYFIYKYGGSKKDTSFTARASHILIRPAAQTDSAKADARRRAEGILKQIQGGASFEALAQTNSADGSAQNGGDLGYFKDNGQMVKPFESAVFGATSAGLIPRVIETDFGYHIIKVTEPKTNVLYRVAAIGKTIAPSQTTRDEALRKADQFASDVRTKEAFDAKVKEDKSLVVATAERIPEGANQINALNGSEVRQIVRWAFDDKTDINSVSEPFEVGDQYVIAVLTNKTDKDDIKVDDYRNELTAKVRSELKAEQILKKLGNASGSLEAIAQKYGAGALVETAEDVNLATGFLRSAGVDPVALGKAFGLKPGKRSKPFAGDGGVLIVEPTRITPAPAVADYALYKTQLQQNSTSRVGFYINEAIKEAAKVEDRRAKFY</sequence>
<evidence type="ECO:0000256" key="10">
    <source>
        <dbReference type="ARBA" id="ARBA00042775"/>
    </source>
</evidence>
<dbReference type="Proteomes" id="UP001597469">
    <property type="component" value="Unassembled WGS sequence"/>
</dbReference>
<dbReference type="Pfam" id="PF13623">
    <property type="entry name" value="SurA_N_2"/>
    <property type="match status" value="1"/>
</dbReference>
<dbReference type="EMBL" id="JBHULN010000011">
    <property type="protein sequence ID" value="MFD2572563.1"/>
    <property type="molecule type" value="Genomic_DNA"/>
</dbReference>
<evidence type="ECO:0000256" key="5">
    <source>
        <dbReference type="ARBA" id="ARBA00022989"/>
    </source>
</evidence>
<evidence type="ECO:0000259" key="13">
    <source>
        <dbReference type="PROSITE" id="PS50198"/>
    </source>
</evidence>
<dbReference type="SUPFAM" id="SSF54534">
    <property type="entry name" value="FKBP-like"/>
    <property type="match status" value="1"/>
</dbReference>
<reference evidence="15" key="1">
    <citation type="journal article" date="2019" name="Int. J. Syst. Evol. Microbiol.">
        <title>The Global Catalogue of Microorganisms (GCM) 10K type strain sequencing project: providing services to taxonomists for standard genome sequencing and annotation.</title>
        <authorList>
            <consortium name="The Broad Institute Genomics Platform"/>
            <consortium name="The Broad Institute Genome Sequencing Center for Infectious Disease"/>
            <person name="Wu L."/>
            <person name="Ma J."/>
        </authorList>
    </citation>
    <scope>NUCLEOTIDE SEQUENCE [LARGE SCALE GENOMIC DNA]</scope>
    <source>
        <strain evidence="15">KCTC 42805</strain>
    </source>
</reference>
<evidence type="ECO:0000256" key="11">
    <source>
        <dbReference type="PROSITE-ProRule" id="PRU00278"/>
    </source>
</evidence>
<name>A0ABW5M8N1_9BACT</name>
<dbReference type="InterPro" id="IPR046357">
    <property type="entry name" value="PPIase_dom_sf"/>
</dbReference>
<evidence type="ECO:0000256" key="9">
    <source>
        <dbReference type="ARBA" id="ARBA00040743"/>
    </source>
</evidence>
<dbReference type="InterPro" id="IPR023058">
    <property type="entry name" value="PPIase_PpiC_CS"/>
</dbReference>
<keyword evidence="5 12" id="KW-1133">Transmembrane helix</keyword>
<keyword evidence="3" id="KW-0997">Cell inner membrane</keyword>
<evidence type="ECO:0000256" key="4">
    <source>
        <dbReference type="ARBA" id="ARBA00022692"/>
    </source>
</evidence>
<feature type="domain" description="PpiC" evidence="13">
    <location>
        <begin position="343"/>
        <end position="445"/>
    </location>
</feature>